<proteinExistence type="predicted"/>
<comment type="caution">
    <text evidence="2">The sequence shown here is derived from an EMBL/GenBank/DDBJ whole genome shotgun (WGS) entry which is preliminary data.</text>
</comment>
<evidence type="ECO:0008006" key="4">
    <source>
        <dbReference type="Google" id="ProtNLM"/>
    </source>
</evidence>
<feature type="chain" id="PRO_5039499154" description="Cyclic lactone autoinducer peptide" evidence="1">
    <location>
        <begin position="32"/>
        <end position="49"/>
    </location>
</feature>
<evidence type="ECO:0000313" key="2">
    <source>
        <dbReference type="EMBL" id="HIW85000.1"/>
    </source>
</evidence>
<dbReference type="AlphaFoldDB" id="A0A9D1RCJ0"/>
<name>A0A9D1RCJ0_9FIRM</name>
<dbReference type="Proteomes" id="UP000824205">
    <property type="component" value="Unassembled WGS sequence"/>
</dbReference>
<sequence>MKTKKKTRLISLFLAVVMAVSALTASISAQAWHWFSCSFVQEKKLLINH</sequence>
<dbReference type="EMBL" id="DXGE01000003">
    <property type="protein sequence ID" value="HIW85000.1"/>
    <property type="molecule type" value="Genomic_DNA"/>
</dbReference>
<feature type="signal peptide" evidence="1">
    <location>
        <begin position="1"/>
        <end position="31"/>
    </location>
</feature>
<keyword evidence="1" id="KW-0732">Signal</keyword>
<evidence type="ECO:0000256" key="1">
    <source>
        <dbReference type="SAM" id="SignalP"/>
    </source>
</evidence>
<reference evidence="2" key="2">
    <citation type="submission" date="2021-04" db="EMBL/GenBank/DDBJ databases">
        <authorList>
            <person name="Gilroy R."/>
        </authorList>
    </citation>
    <scope>NUCLEOTIDE SEQUENCE</scope>
    <source>
        <strain evidence="2">421</strain>
    </source>
</reference>
<accession>A0A9D1RCJ0</accession>
<organism evidence="2 3">
    <name type="scientific">Candidatus Eubacterium faecipullorum</name>
    <dbReference type="NCBI Taxonomy" id="2838571"/>
    <lineage>
        <taxon>Bacteria</taxon>
        <taxon>Bacillati</taxon>
        <taxon>Bacillota</taxon>
        <taxon>Clostridia</taxon>
        <taxon>Eubacteriales</taxon>
        <taxon>Eubacteriaceae</taxon>
        <taxon>Eubacterium</taxon>
    </lineage>
</organism>
<reference evidence="2" key="1">
    <citation type="journal article" date="2021" name="PeerJ">
        <title>Extensive microbial diversity within the chicken gut microbiome revealed by metagenomics and culture.</title>
        <authorList>
            <person name="Gilroy R."/>
            <person name="Ravi A."/>
            <person name="Getino M."/>
            <person name="Pursley I."/>
            <person name="Horton D.L."/>
            <person name="Alikhan N.F."/>
            <person name="Baker D."/>
            <person name="Gharbi K."/>
            <person name="Hall N."/>
            <person name="Watson M."/>
            <person name="Adriaenssens E.M."/>
            <person name="Foster-Nyarko E."/>
            <person name="Jarju S."/>
            <person name="Secka A."/>
            <person name="Antonio M."/>
            <person name="Oren A."/>
            <person name="Chaudhuri R.R."/>
            <person name="La Ragione R."/>
            <person name="Hildebrand F."/>
            <person name="Pallen M.J."/>
        </authorList>
    </citation>
    <scope>NUCLEOTIDE SEQUENCE</scope>
    <source>
        <strain evidence="2">421</strain>
    </source>
</reference>
<protein>
    <recommendedName>
        <fullName evidence="4">Cyclic lactone autoinducer peptide</fullName>
    </recommendedName>
</protein>
<gene>
    <name evidence="2" type="ORF">IAA48_00745</name>
</gene>
<evidence type="ECO:0000313" key="3">
    <source>
        <dbReference type="Proteomes" id="UP000824205"/>
    </source>
</evidence>